<name>A0ABV7G621_9PROT</name>
<reference evidence="8" key="1">
    <citation type="journal article" date="2019" name="Int. J. Syst. Evol. Microbiol.">
        <title>The Global Catalogue of Microorganisms (GCM) 10K type strain sequencing project: providing services to taxonomists for standard genome sequencing and annotation.</title>
        <authorList>
            <consortium name="The Broad Institute Genomics Platform"/>
            <consortium name="The Broad Institute Genome Sequencing Center for Infectious Disease"/>
            <person name="Wu L."/>
            <person name="Ma J."/>
        </authorList>
    </citation>
    <scope>NUCLEOTIDE SEQUENCE [LARGE SCALE GENOMIC DNA]</scope>
    <source>
        <strain evidence="8">KCTC 52094</strain>
    </source>
</reference>
<gene>
    <name evidence="7" type="ORF">ACFOD4_18170</name>
</gene>
<dbReference type="Gene3D" id="3.30.870.10">
    <property type="entry name" value="Endonuclease Chain A"/>
    <property type="match status" value="2"/>
</dbReference>
<evidence type="ECO:0000256" key="2">
    <source>
        <dbReference type="ARBA" id="ARBA00004613"/>
    </source>
</evidence>
<keyword evidence="8" id="KW-1185">Reference proteome</keyword>
<dbReference type="PANTHER" id="PTHR21248">
    <property type="entry name" value="CARDIOLIPIN SYNTHASE"/>
    <property type="match status" value="1"/>
</dbReference>
<sequence length="491" mass="54026">MSEALTPPRIAPVVVGGAPTASEMDAVLNQLLEQAASTTGVALLPAGLEAFMLRVHSARIAGRTLDLQYYRWSDDITGGLLAREILSAADRGVRVRMLLDDSYVLGVDRRIALLSAHPRIEVRLFNTARLRWLGQAGLGLEFILGGWHLNHRMHNKNWVADGRMALVGGRNIADAYFDGAGDFNFRDLDLLIAGEAAGQAQHVFDTYWSSSLARPVERFRLAAGLSDTALAGFRAELEAMPDSDKARPYLKALAARRAVLLGRDHGLLPAADTVRVMSDPPAKAKGRAHRAGMAPAILDTLRQARREAVLISPYFVPGRTGTALIEELSRRGVRIRVVTNSLAATDVVAVHSGYARYRPRMLELGVELHELRRMGPHGRGVFGSKGASLHTKAMMIDGELVFVGSFNLDPRSANLNTEMGAFARHPGLAEQLAREYRRLTDPRRSYLVTLGTDGRLRWTDAQQTTQHEPEAHWSRRAMARVVKWLPIEAQL</sequence>
<proteinExistence type="predicted"/>
<dbReference type="CDD" id="cd09113">
    <property type="entry name" value="PLDc_ymdC_like_2"/>
    <property type="match status" value="1"/>
</dbReference>
<dbReference type="EMBL" id="JBHRTN010000018">
    <property type="protein sequence ID" value="MFC3126998.1"/>
    <property type="molecule type" value="Genomic_DNA"/>
</dbReference>
<comment type="caution">
    <text evidence="7">The sequence shown here is derived from an EMBL/GenBank/DDBJ whole genome shotgun (WGS) entry which is preliminary data.</text>
</comment>
<dbReference type="InterPro" id="IPR001736">
    <property type="entry name" value="PLipase_D/transphosphatidylase"/>
</dbReference>
<evidence type="ECO:0000256" key="4">
    <source>
        <dbReference type="ARBA" id="ARBA00022525"/>
    </source>
</evidence>
<feature type="domain" description="PLD phosphodiesterase" evidence="6">
    <location>
        <begin position="385"/>
        <end position="412"/>
    </location>
</feature>
<keyword evidence="4" id="KW-0964">Secreted</keyword>
<dbReference type="SUPFAM" id="SSF56024">
    <property type="entry name" value="Phospholipase D/nuclease"/>
    <property type="match status" value="2"/>
</dbReference>
<dbReference type="Proteomes" id="UP001595593">
    <property type="component" value="Unassembled WGS sequence"/>
</dbReference>
<dbReference type="PROSITE" id="PS50035">
    <property type="entry name" value="PLD"/>
    <property type="match status" value="2"/>
</dbReference>
<evidence type="ECO:0000259" key="6">
    <source>
        <dbReference type="PROSITE" id="PS50035"/>
    </source>
</evidence>
<dbReference type="Pfam" id="PF13091">
    <property type="entry name" value="PLDc_2"/>
    <property type="match status" value="2"/>
</dbReference>
<dbReference type="PANTHER" id="PTHR21248:SF12">
    <property type="entry name" value="CARDIOLIPIN SYNTHASE C"/>
    <property type="match status" value="1"/>
</dbReference>
<dbReference type="InterPro" id="IPR025202">
    <property type="entry name" value="PLD-like_dom"/>
</dbReference>
<evidence type="ECO:0000256" key="3">
    <source>
        <dbReference type="ARBA" id="ARBA00018392"/>
    </source>
</evidence>
<evidence type="ECO:0000256" key="5">
    <source>
        <dbReference type="ARBA" id="ARBA00029594"/>
    </source>
</evidence>
<feature type="domain" description="PLD phosphodiesterase" evidence="6">
    <location>
        <begin position="149"/>
        <end position="176"/>
    </location>
</feature>
<comment type="subcellular location">
    <subcellularLocation>
        <location evidence="2">Secreted</location>
    </subcellularLocation>
</comment>
<dbReference type="CDD" id="cd09111">
    <property type="entry name" value="PLDc_ymdC_like_1"/>
    <property type="match status" value="1"/>
</dbReference>
<evidence type="ECO:0000313" key="8">
    <source>
        <dbReference type="Proteomes" id="UP001595593"/>
    </source>
</evidence>
<comment type="function">
    <text evidence="1">Could be a virulence factor.</text>
</comment>
<evidence type="ECO:0000256" key="1">
    <source>
        <dbReference type="ARBA" id="ARBA00003145"/>
    </source>
</evidence>
<protein>
    <recommendedName>
        <fullName evidence="3">Phospholipase D</fullName>
    </recommendedName>
    <alternativeName>
        <fullName evidence="5">Choline phosphatase</fullName>
    </alternativeName>
</protein>
<dbReference type="RefSeq" id="WP_379598673.1">
    <property type="nucleotide sequence ID" value="NZ_JBHRTN010000018.1"/>
</dbReference>
<accession>A0ABV7G621</accession>
<organism evidence="7 8">
    <name type="scientific">Teichococcus globiformis</name>
    <dbReference type="NCBI Taxonomy" id="2307229"/>
    <lineage>
        <taxon>Bacteria</taxon>
        <taxon>Pseudomonadati</taxon>
        <taxon>Pseudomonadota</taxon>
        <taxon>Alphaproteobacteria</taxon>
        <taxon>Acetobacterales</taxon>
        <taxon>Roseomonadaceae</taxon>
        <taxon>Roseomonas</taxon>
    </lineage>
</organism>
<evidence type="ECO:0000313" key="7">
    <source>
        <dbReference type="EMBL" id="MFC3126998.1"/>
    </source>
</evidence>
<dbReference type="SMART" id="SM00155">
    <property type="entry name" value="PLDc"/>
    <property type="match status" value="2"/>
</dbReference>